<evidence type="ECO:0000259" key="2">
    <source>
        <dbReference type="Pfam" id="PF12776"/>
    </source>
</evidence>
<dbReference type="KEGG" id="rarg:115731732"/>
<evidence type="ECO:0000313" key="3">
    <source>
        <dbReference type="Proteomes" id="UP000827889"/>
    </source>
</evidence>
<dbReference type="GeneID" id="115731732"/>
<proteinExistence type="predicted"/>
<dbReference type="Pfam" id="PF12776">
    <property type="entry name" value="Myb_DNA-bind_3"/>
    <property type="match status" value="1"/>
</dbReference>
<dbReference type="InterPro" id="IPR024752">
    <property type="entry name" value="Myb/SANT-like_dom"/>
</dbReference>
<feature type="domain" description="Myb/SANT-like" evidence="2">
    <location>
        <begin position="16"/>
        <end position="110"/>
    </location>
</feature>
<dbReference type="PANTHER" id="PTHR46929">
    <property type="entry name" value="EXPRESSED PROTEIN"/>
    <property type="match status" value="1"/>
</dbReference>
<reference evidence="4" key="2">
    <citation type="submission" date="2025-08" db="UniProtKB">
        <authorList>
            <consortium name="RefSeq"/>
        </authorList>
    </citation>
    <scope>IDENTIFICATION</scope>
    <source>
        <tissue evidence="4">Leaf</tissue>
    </source>
</reference>
<gene>
    <name evidence="4" type="primary">LOC115731732</name>
</gene>
<evidence type="ECO:0000313" key="4">
    <source>
        <dbReference type="RefSeq" id="XP_030518265.1"/>
    </source>
</evidence>
<organism evidence="3 4">
    <name type="scientific">Rhodamnia argentea</name>
    <dbReference type="NCBI Taxonomy" id="178133"/>
    <lineage>
        <taxon>Eukaryota</taxon>
        <taxon>Viridiplantae</taxon>
        <taxon>Streptophyta</taxon>
        <taxon>Embryophyta</taxon>
        <taxon>Tracheophyta</taxon>
        <taxon>Spermatophyta</taxon>
        <taxon>Magnoliopsida</taxon>
        <taxon>eudicotyledons</taxon>
        <taxon>Gunneridae</taxon>
        <taxon>Pentapetalae</taxon>
        <taxon>rosids</taxon>
        <taxon>malvids</taxon>
        <taxon>Myrtales</taxon>
        <taxon>Myrtaceae</taxon>
        <taxon>Myrtoideae</taxon>
        <taxon>Myrteae</taxon>
        <taxon>Australasian group</taxon>
        <taxon>Rhodamnia</taxon>
    </lineage>
</organism>
<keyword evidence="3" id="KW-1185">Reference proteome</keyword>
<dbReference type="OrthoDB" id="1301570at2759"/>
<dbReference type="RefSeq" id="XP_030518265.1">
    <property type="nucleotide sequence ID" value="XM_030662405.2"/>
</dbReference>
<sequence length="293" mass="33083">MKGKGKANDEKVKQFRWSKPMERVLLEILADEASKGNKPSSIFKPSSIARVVDTINERFGGGCEPDHVENHLKTVKSNWKTIQSVRGKSGFNWDDKLKMVIAGKNEFDQYVTVHPTHEKYLNKMIDMYEEMALVVGRDMATGSFAKQFKDIDVTKVDSSPVDLGDDFDELMKGSKTSSSTVPSEKRSHKRRRCSDMDDKYATLSTQIGEMASAMKSLNQTAAQYHKISNEVMKAEYSKLYNEVMKVDGHDELTLGSVFDYLVDNEKIANAFMVKNANLQKAWIDKFVSNGGHK</sequence>
<reference evidence="3" key="1">
    <citation type="submission" date="2025-05" db="UniProtKB">
        <authorList>
            <consortium name="RefSeq"/>
        </authorList>
    </citation>
    <scope>NUCLEOTIDE SEQUENCE [LARGE SCALE GENOMIC DNA]</scope>
</reference>
<evidence type="ECO:0000256" key="1">
    <source>
        <dbReference type="SAM" id="MobiDB-lite"/>
    </source>
</evidence>
<accession>A0A8B8N775</accession>
<dbReference type="PANTHER" id="PTHR46929:SF23">
    <property type="entry name" value="L10-INTERACTING MYB DOMAIN-CONTAINING PROTEIN-LIKE"/>
    <property type="match status" value="1"/>
</dbReference>
<protein>
    <submittedName>
        <fullName evidence="4">Uncharacterized protein At2g29880-like</fullName>
    </submittedName>
</protein>
<name>A0A8B8N775_9MYRT</name>
<dbReference type="AlphaFoldDB" id="A0A8B8N775"/>
<dbReference type="Proteomes" id="UP000827889">
    <property type="component" value="Chromosome 1"/>
</dbReference>
<feature type="region of interest" description="Disordered" evidence="1">
    <location>
        <begin position="167"/>
        <end position="193"/>
    </location>
</feature>